<keyword evidence="4" id="KW-1185">Reference proteome</keyword>
<evidence type="ECO:0000313" key="4">
    <source>
        <dbReference type="Proteomes" id="UP000184278"/>
    </source>
</evidence>
<dbReference type="OrthoDB" id="9788468at2"/>
<dbReference type="GO" id="GO:0004493">
    <property type="term" value="F:methylmalonyl-CoA epimerase activity"/>
    <property type="evidence" value="ECO:0007669"/>
    <property type="project" value="TreeGrafter"/>
</dbReference>
<sequence length="134" mass="15543">MTTFNVHHVGYLCKNLEKSRAKFLELGYSIEQEKAFDDIRKIYIEFLTSGGYRVELIQPSDKESPMYPLLSRYKNTPYHFCYEVEDLEEATKELENKGYTIFQSPEKAPCIENGRVVFMINTAAGIVELLERAT</sequence>
<protein>
    <submittedName>
        <fullName evidence="3">Methylmalonyl-CoA epimerase</fullName>
    </submittedName>
</protein>
<dbReference type="RefSeq" id="WP_073386507.1">
    <property type="nucleotide sequence ID" value="NZ_FQXK01000010.1"/>
</dbReference>
<dbReference type="InterPro" id="IPR051785">
    <property type="entry name" value="MMCE/EMCE_epimerase"/>
</dbReference>
<dbReference type="InterPro" id="IPR037523">
    <property type="entry name" value="VOC_core"/>
</dbReference>
<evidence type="ECO:0000313" key="3">
    <source>
        <dbReference type="EMBL" id="SHI03462.1"/>
    </source>
</evidence>
<dbReference type="PANTHER" id="PTHR43048:SF3">
    <property type="entry name" value="METHYLMALONYL-COA EPIMERASE, MITOCHONDRIAL"/>
    <property type="match status" value="1"/>
</dbReference>
<dbReference type="Gene3D" id="3.10.180.10">
    <property type="entry name" value="2,3-Dihydroxybiphenyl 1,2-Dioxygenase, domain 1"/>
    <property type="match status" value="1"/>
</dbReference>
<dbReference type="EMBL" id="FQXK01000010">
    <property type="protein sequence ID" value="SHI03462.1"/>
    <property type="molecule type" value="Genomic_DNA"/>
</dbReference>
<evidence type="ECO:0000259" key="2">
    <source>
        <dbReference type="PROSITE" id="PS51819"/>
    </source>
</evidence>
<dbReference type="GO" id="GO:0046872">
    <property type="term" value="F:metal ion binding"/>
    <property type="evidence" value="ECO:0007669"/>
    <property type="project" value="UniProtKB-KW"/>
</dbReference>
<dbReference type="PROSITE" id="PS51819">
    <property type="entry name" value="VOC"/>
    <property type="match status" value="1"/>
</dbReference>
<dbReference type="Pfam" id="PF13669">
    <property type="entry name" value="Glyoxalase_4"/>
    <property type="match status" value="1"/>
</dbReference>
<evidence type="ECO:0000256" key="1">
    <source>
        <dbReference type="ARBA" id="ARBA00022723"/>
    </source>
</evidence>
<keyword evidence="1" id="KW-0479">Metal-binding</keyword>
<proteinExistence type="predicted"/>
<organism evidence="3 4">
    <name type="scientific">Butyrivibrio fibrisolvens DSM 3071</name>
    <dbReference type="NCBI Taxonomy" id="1121131"/>
    <lineage>
        <taxon>Bacteria</taxon>
        <taxon>Bacillati</taxon>
        <taxon>Bacillota</taxon>
        <taxon>Clostridia</taxon>
        <taxon>Lachnospirales</taxon>
        <taxon>Lachnospiraceae</taxon>
        <taxon>Butyrivibrio</taxon>
    </lineage>
</organism>
<dbReference type="Proteomes" id="UP000184278">
    <property type="component" value="Unassembled WGS sequence"/>
</dbReference>
<dbReference type="GeneID" id="89511415"/>
<reference evidence="4" key="1">
    <citation type="submission" date="2016-11" db="EMBL/GenBank/DDBJ databases">
        <authorList>
            <person name="Varghese N."/>
            <person name="Submissions S."/>
        </authorList>
    </citation>
    <scope>NUCLEOTIDE SEQUENCE [LARGE SCALE GENOMIC DNA]</scope>
    <source>
        <strain evidence="4">DSM 3071</strain>
    </source>
</reference>
<gene>
    <name evidence="3" type="ORF">SAMN02745229_01332</name>
</gene>
<feature type="domain" description="VOC" evidence="2">
    <location>
        <begin position="5"/>
        <end position="132"/>
    </location>
</feature>
<accession>A0A1M5XUR3</accession>
<dbReference type="PANTHER" id="PTHR43048">
    <property type="entry name" value="METHYLMALONYL-COA EPIMERASE"/>
    <property type="match status" value="1"/>
</dbReference>
<dbReference type="GO" id="GO:0046491">
    <property type="term" value="P:L-methylmalonyl-CoA metabolic process"/>
    <property type="evidence" value="ECO:0007669"/>
    <property type="project" value="TreeGrafter"/>
</dbReference>
<dbReference type="AlphaFoldDB" id="A0A1M5XUR3"/>
<dbReference type="STRING" id="1121131.SAMN02745229_01332"/>
<name>A0A1M5XUR3_BUTFI</name>
<dbReference type="InterPro" id="IPR029068">
    <property type="entry name" value="Glyas_Bleomycin-R_OHBP_Dase"/>
</dbReference>
<dbReference type="SUPFAM" id="SSF54593">
    <property type="entry name" value="Glyoxalase/Bleomycin resistance protein/Dihydroxybiphenyl dioxygenase"/>
    <property type="match status" value="1"/>
</dbReference>